<evidence type="ECO:0000256" key="4">
    <source>
        <dbReference type="SAM" id="Phobius"/>
    </source>
</evidence>
<feature type="transmembrane region" description="Helical" evidence="4">
    <location>
        <begin position="118"/>
        <end position="136"/>
    </location>
</feature>
<dbReference type="SMART" id="SM00028">
    <property type="entry name" value="TPR"/>
    <property type="match status" value="4"/>
</dbReference>
<dbReference type="PROSITE" id="PS50005">
    <property type="entry name" value="TPR"/>
    <property type="match status" value="4"/>
</dbReference>
<keyword evidence="2 3" id="KW-0802">TPR repeat</keyword>
<name>A0ABR5SEF5_9BACT</name>
<dbReference type="PROSITE" id="PS51257">
    <property type="entry name" value="PROKAR_LIPOPROTEIN"/>
    <property type="match status" value="1"/>
</dbReference>
<dbReference type="InterPro" id="IPR011990">
    <property type="entry name" value="TPR-like_helical_dom_sf"/>
</dbReference>
<feature type="repeat" description="TPR" evidence="3">
    <location>
        <begin position="486"/>
        <end position="519"/>
    </location>
</feature>
<gene>
    <name evidence="5" type="ORF">ASN18_2315</name>
</gene>
<dbReference type="SUPFAM" id="SSF48452">
    <property type="entry name" value="TPR-like"/>
    <property type="match status" value="1"/>
</dbReference>
<sequence length="614" mass="69562">MNNKRTILISMALAALSCFVYLPVFNNDFVSYDDYVYVAENYRVKDGFTKDGLVWAFTDSYDSNWFPLTWCSHMLDVELFGLNPAGHHLTSVLIHALSASFLFLFLYHTTGSALPSSLAAVLFAVHPLNVESVAWAAERKNVLSTFFWITAACAYAGYVRRYSAGRRSAAFFTAALALFIFGLISKPMLVTFPFVLLLIDYWPLQRFTGTAVFRRSILEKLPFFFFTALFIFITLRVQHASIASFEILPLNIRIANAFTSYISYIGKMLVPTHLAVIYPYFALKSYLPAIGSAVLLICVTVAVIILRKPRPYLVIGWFWYLGTMVPVIQIVQVGLAPMADRYAYVPMIGIFIMFSWGLWDLTAINLEGQRRHILVFMSISILVTAVFSAFTWRQTGYWRDSGTLFKHALDVTKSNYAAHNSYGVHLLKQNRFDEALVEFYKGLEIMPSDPLLNFNAWSTLTHLGKDDEAKRYYDKSLPYWREGRQPHLYKLLAISYMKDANYGEAALYFRKSLELNPKDLDVINYLGLVLMYTGKNDQALSYFNRGLALKPGTWEMVFNKGLALMALGRAAEAAAAFRETLAINPDYSPAKNKLELIEKYTGQGALPGGSINER</sequence>
<feature type="repeat" description="TPR" evidence="3">
    <location>
        <begin position="520"/>
        <end position="553"/>
    </location>
</feature>
<dbReference type="Pfam" id="PF13181">
    <property type="entry name" value="TPR_8"/>
    <property type="match status" value="1"/>
</dbReference>
<comment type="caution">
    <text evidence="5">The sequence shown here is derived from an EMBL/GenBank/DDBJ whole genome shotgun (WGS) entry which is preliminary data.</text>
</comment>
<feature type="transmembrane region" description="Helical" evidence="4">
    <location>
        <begin position="342"/>
        <end position="361"/>
    </location>
</feature>
<dbReference type="RefSeq" id="WP_085052916.1">
    <property type="nucleotide sequence ID" value="NZ_LNQR01000081.1"/>
</dbReference>
<evidence type="ECO:0000256" key="1">
    <source>
        <dbReference type="ARBA" id="ARBA00022737"/>
    </source>
</evidence>
<feature type="repeat" description="TPR" evidence="3">
    <location>
        <begin position="416"/>
        <end position="449"/>
    </location>
</feature>
<feature type="transmembrane region" description="Helical" evidence="4">
    <location>
        <begin position="318"/>
        <end position="336"/>
    </location>
</feature>
<evidence type="ECO:0000313" key="5">
    <source>
        <dbReference type="EMBL" id="KWT82954.1"/>
    </source>
</evidence>
<keyword evidence="4" id="KW-0812">Transmembrane</keyword>
<keyword evidence="6" id="KW-1185">Reference proteome</keyword>
<dbReference type="Gene3D" id="1.25.40.10">
    <property type="entry name" value="Tetratricopeptide repeat domain"/>
    <property type="match status" value="2"/>
</dbReference>
<feature type="transmembrane region" description="Helical" evidence="4">
    <location>
        <begin position="171"/>
        <end position="201"/>
    </location>
</feature>
<evidence type="ECO:0000313" key="6">
    <source>
        <dbReference type="Proteomes" id="UP000060487"/>
    </source>
</evidence>
<keyword evidence="1" id="KW-0677">Repeat</keyword>
<keyword evidence="4" id="KW-1133">Transmembrane helix</keyword>
<organism evidence="5 6">
    <name type="scientific">Candidatus Magnetominusculus xianensis</name>
    <dbReference type="NCBI Taxonomy" id="1748249"/>
    <lineage>
        <taxon>Bacteria</taxon>
        <taxon>Pseudomonadati</taxon>
        <taxon>Nitrospirota</taxon>
        <taxon>Nitrospiria</taxon>
        <taxon>Nitrospirales</taxon>
        <taxon>Nitrospiraceae</taxon>
        <taxon>Candidatus Magnetominusculus</taxon>
    </lineage>
</organism>
<accession>A0ABR5SEF5</accession>
<feature type="transmembrane region" description="Helical" evidence="4">
    <location>
        <begin position="373"/>
        <end position="392"/>
    </location>
</feature>
<dbReference type="InterPro" id="IPR019734">
    <property type="entry name" value="TPR_rpt"/>
</dbReference>
<feature type="transmembrane region" description="Helical" evidence="4">
    <location>
        <begin position="85"/>
        <end position="106"/>
    </location>
</feature>
<dbReference type="EMBL" id="LNQR01000081">
    <property type="protein sequence ID" value="KWT82954.1"/>
    <property type="molecule type" value="Genomic_DNA"/>
</dbReference>
<feature type="transmembrane region" description="Helical" evidence="4">
    <location>
        <begin position="7"/>
        <end position="25"/>
    </location>
</feature>
<dbReference type="Pfam" id="PF13432">
    <property type="entry name" value="TPR_16"/>
    <property type="match status" value="2"/>
</dbReference>
<dbReference type="Proteomes" id="UP000060487">
    <property type="component" value="Unassembled WGS sequence"/>
</dbReference>
<dbReference type="PANTHER" id="PTHR44227:SF3">
    <property type="entry name" value="PROTEIN O-MANNOSYL-TRANSFERASE TMTC4"/>
    <property type="match status" value="1"/>
</dbReference>
<feature type="transmembrane region" description="Helical" evidence="4">
    <location>
        <begin position="258"/>
        <end position="280"/>
    </location>
</feature>
<protein>
    <submittedName>
        <fullName evidence="5">Tetratricopeptide TPR_2 repeat protein</fullName>
    </submittedName>
</protein>
<feature type="transmembrane region" description="Helical" evidence="4">
    <location>
        <begin position="221"/>
        <end position="237"/>
    </location>
</feature>
<evidence type="ECO:0000256" key="3">
    <source>
        <dbReference type="PROSITE-ProRule" id="PRU00339"/>
    </source>
</evidence>
<feature type="transmembrane region" description="Helical" evidence="4">
    <location>
        <begin position="286"/>
        <end position="306"/>
    </location>
</feature>
<dbReference type="InterPro" id="IPR052346">
    <property type="entry name" value="O-mannosyl-transferase_TMTC"/>
</dbReference>
<dbReference type="PANTHER" id="PTHR44227">
    <property type="match status" value="1"/>
</dbReference>
<keyword evidence="4" id="KW-0472">Membrane</keyword>
<reference evidence="5 6" key="1">
    <citation type="submission" date="2015-11" db="EMBL/GenBank/DDBJ databases">
        <authorList>
            <person name="Lin W."/>
        </authorList>
    </citation>
    <scope>NUCLEOTIDE SEQUENCE [LARGE SCALE GENOMIC DNA]</scope>
    <source>
        <strain evidence="5 6">HCH-1</strain>
    </source>
</reference>
<proteinExistence type="predicted"/>
<feature type="transmembrane region" description="Helical" evidence="4">
    <location>
        <begin position="142"/>
        <end position="159"/>
    </location>
</feature>
<evidence type="ECO:0000256" key="2">
    <source>
        <dbReference type="ARBA" id="ARBA00022803"/>
    </source>
</evidence>
<feature type="repeat" description="TPR" evidence="3">
    <location>
        <begin position="554"/>
        <end position="587"/>
    </location>
</feature>